<evidence type="ECO:0000313" key="3">
    <source>
        <dbReference type="Proteomes" id="UP000239485"/>
    </source>
</evidence>
<dbReference type="EMBL" id="PTJD01000001">
    <property type="protein sequence ID" value="PPK98318.1"/>
    <property type="molecule type" value="Genomic_DNA"/>
</dbReference>
<feature type="region of interest" description="Disordered" evidence="1">
    <location>
        <begin position="82"/>
        <end position="107"/>
    </location>
</feature>
<accession>A0A2S6IVE3</accession>
<reference evidence="2 3" key="1">
    <citation type="submission" date="2018-02" db="EMBL/GenBank/DDBJ databases">
        <title>Genomic Encyclopedia of Archaeal and Bacterial Type Strains, Phase II (KMG-II): from individual species to whole genera.</title>
        <authorList>
            <person name="Goeker M."/>
        </authorList>
    </citation>
    <scope>NUCLEOTIDE SEQUENCE [LARGE SCALE GENOMIC DNA]</scope>
    <source>
        <strain evidence="2 3">DSM 22857</strain>
    </source>
</reference>
<sequence>MRITKRIVAAGTAGVLGLGAVGTALVVAPVVAVAATPEEGAAGQGSTEPGLVDRLQSIKDALAGLVTDGTITQEQADAVAETLESSEALRHGRHHGPGGRGGFGGRGGADLAAAAEVLGTSAEELHTALHEGTSLAAIAGERGVAVDELVDALVAASTERIEQAVTEGRLPREQADEKIAALPERVAAAVERVHRQRSDEQPTADGETATPQTSGTSWRTT</sequence>
<evidence type="ECO:0000256" key="1">
    <source>
        <dbReference type="SAM" id="MobiDB-lite"/>
    </source>
</evidence>
<feature type="compositionally biased region" description="Polar residues" evidence="1">
    <location>
        <begin position="209"/>
        <end position="221"/>
    </location>
</feature>
<protein>
    <submittedName>
        <fullName evidence="2">Uncharacterized protein</fullName>
    </submittedName>
</protein>
<dbReference type="Proteomes" id="UP000239485">
    <property type="component" value="Unassembled WGS sequence"/>
</dbReference>
<feature type="compositionally biased region" description="Gly residues" evidence="1">
    <location>
        <begin position="98"/>
        <end position="107"/>
    </location>
</feature>
<keyword evidence="3" id="KW-1185">Reference proteome</keyword>
<gene>
    <name evidence="2" type="ORF">CLV92_1019</name>
</gene>
<name>A0A2S6IVE3_9ACTN</name>
<proteinExistence type="predicted"/>
<organism evidence="2 3">
    <name type="scientific">Kineococcus xinjiangensis</name>
    <dbReference type="NCBI Taxonomy" id="512762"/>
    <lineage>
        <taxon>Bacteria</taxon>
        <taxon>Bacillati</taxon>
        <taxon>Actinomycetota</taxon>
        <taxon>Actinomycetes</taxon>
        <taxon>Kineosporiales</taxon>
        <taxon>Kineosporiaceae</taxon>
        <taxon>Kineococcus</taxon>
    </lineage>
</organism>
<evidence type="ECO:0000313" key="2">
    <source>
        <dbReference type="EMBL" id="PPK98318.1"/>
    </source>
</evidence>
<comment type="caution">
    <text evidence="2">The sequence shown here is derived from an EMBL/GenBank/DDBJ whole genome shotgun (WGS) entry which is preliminary data.</text>
</comment>
<feature type="compositionally biased region" description="Basic and acidic residues" evidence="1">
    <location>
        <begin position="191"/>
        <end position="200"/>
    </location>
</feature>
<feature type="region of interest" description="Disordered" evidence="1">
    <location>
        <begin position="190"/>
        <end position="221"/>
    </location>
</feature>
<dbReference type="OrthoDB" id="5194848at2"/>
<dbReference type="AlphaFoldDB" id="A0A2S6IVE3"/>
<dbReference type="RefSeq" id="WP_104430766.1">
    <property type="nucleotide sequence ID" value="NZ_PTJD01000001.1"/>
</dbReference>